<accession>A0A087UJF1</accession>
<name>A0A087UJF1_STEMI</name>
<proteinExistence type="predicted"/>
<dbReference type="AlphaFoldDB" id="A0A087UJF1"/>
<dbReference type="Proteomes" id="UP000054359">
    <property type="component" value="Unassembled WGS sequence"/>
</dbReference>
<protein>
    <submittedName>
        <fullName evidence="1">Uncharacterized protein</fullName>
    </submittedName>
</protein>
<sequence>MMHKFRSSRTHDETRFQLGFVFLFPLHASVLEPDLDLSLGEAQCMSDLDPAPTRQVAVEMKFFF</sequence>
<gene>
    <name evidence="1" type="ORF">X975_14348</name>
</gene>
<feature type="non-terminal residue" evidence="1">
    <location>
        <position position="64"/>
    </location>
</feature>
<evidence type="ECO:0000313" key="2">
    <source>
        <dbReference type="Proteomes" id="UP000054359"/>
    </source>
</evidence>
<keyword evidence="2" id="KW-1185">Reference proteome</keyword>
<dbReference type="EMBL" id="KK120087">
    <property type="protein sequence ID" value="KFM77490.1"/>
    <property type="molecule type" value="Genomic_DNA"/>
</dbReference>
<reference evidence="1 2" key="1">
    <citation type="submission" date="2013-11" db="EMBL/GenBank/DDBJ databases">
        <title>Genome sequencing of Stegodyphus mimosarum.</title>
        <authorList>
            <person name="Bechsgaard J."/>
        </authorList>
    </citation>
    <scope>NUCLEOTIDE SEQUENCE [LARGE SCALE GENOMIC DNA]</scope>
</reference>
<evidence type="ECO:0000313" key="1">
    <source>
        <dbReference type="EMBL" id="KFM77490.1"/>
    </source>
</evidence>
<organism evidence="1 2">
    <name type="scientific">Stegodyphus mimosarum</name>
    <name type="common">African social velvet spider</name>
    <dbReference type="NCBI Taxonomy" id="407821"/>
    <lineage>
        <taxon>Eukaryota</taxon>
        <taxon>Metazoa</taxon>
        <taxon>Ecdysozoa</taxon>
        <taxon>Arthropoda</taxon>
        <taxon>Chelicerata</taxon>
        <taxon>Arachnida</taxon>
        <taxon>Araneae</taxon>
        <taxon>Araneomorphae</taxon>
        <taxon>Entelegynae</taxon>
        <taxon>Eresoidea</taxon>
        <taxon>Eresidae</taxon>
        <taxon>Stegodyphus</taxon>
    </lineage>
</organism>